<sequence length="508" mass="57496">MLHSNLNFKRIIMRSIYFALIGLFFFASCSEDILEVESSTQISSETFWRTESDVRLAIDGTYSTLGDLEQNYIYHDVMSDNAYNNYPWEGFKAIADGTHTDSDPWAISGFWEYCFRGIGRANVVLDNLDDVEGLNDDFKKSVRGEALFLRAYFYFKLTDHYGGVPIFLESPKLEHGQMPRDTKENVVKQILIDLDEAASLLPATQSQTGRATVGAAKALKTRVLLYNGRWAEAATTAKEVLNMNYSLFPSYRELFMEANENNQEVIFDVQFKAPEQGNFNILYLGSFSIGGWSSIVPMQSLVDEYEMTDGLSIEESPMYDAGHPYNNRDPRLKATIFVPGVTANGIPDHEGEYTGYTFKKYTEYNEDNVVPVVGYPNTTGTNTIVFRYGQILLAYAEAQNEAVGPDQSVYDAVNAVRTRPGVEMPALQTGMSKDEMRQAIRHERRVELALEGTRYSDLKRWKIAEDVLDGLVDPGGTRVFDPSKHYLWPIPRAEFDIEGTQQEQNPGW</sequence>
<name>A0A399SS40_9BACT</name>
<feature type="domain" description="RagB/SusD" evidence="6">
    <location>
        <begin position="275"/>
        <end position="508"/>
    </location>
</feature>
<gene>
    <name evidence="8" type="ORF">D1614_21645</name>
</gene>
<comment type="similarity">
    <text evidence="2">Belongs to the SusD family.</text>
</comment>
<feature type="domain" description="SusD-like N-terminal" evidence="7">
    <location>
        <begin position="59"/>
        <end position="225"/>
    </location>
</feature>
<comment type="caution">
    <text evidence="8">The sequence shown here is derived from an EMBL/GenBank/DDBJ whole genome shotgun (WGS) entry which is preliminary data.</text>
</comment>
<dbReference type="Gene3D" id="1.25.40.390">
    <property type="match status" value="1"/>
</dbReference>
<keyword evidence="9" id="KW-1185">Reference proteome</keyword>
<evidence type="ECO:0000256" key="1">
    <source>
        <dbReference type="ARBA" id="ARBA00004442"/>
    </source>
</evidence>
<evidence type="ECO:0000256" key="4">
    <source>
        <dbReference type="ARBA" id="ARBA00023136"/>
    </source>
</evidence>
<dbReference type="Pfam" id="PF14322">
    <property type="entry name" value="SusD-like_3"/>
    <property type="match status" value="1"/>
</dbReference>
<evidence type="ECO:0000259" key="6">
    <source>
        <dbReference type="Pfam" id="PF07980"/>
    </source>
</evidence>
<comment type="subcellular location">
    <subcellularLocation>
        <location evidence="1">Cell outer membrane</location>
    </subcellularLocation>
</comment>
<organism evidence="8 9">
    <name type="scientific">Maribellus luteus</name>
    <dbReference type="NCBI Taxonomy" id="2305463"/>
    <lineage>
        <taxon>Bacteria</taxon>
        <taxon>Pseudomonadati</taxon>
        <taxon>Bacteroidota</taxon>
        <taxon>Bacteroidia</taxon>
        <taxon>Marinilabiliales</taxon>
        <taxon>Prolixibacteraceae</taxon>
        <taxon>Maribellus</taxon>
    </lineage>
</organism>
<dbReference type="InterPro" id="IPR011990">
    <property type="entry name" value="TPR-like_helical_dom_sf"/>
</dbReference>
<protein>
    <submittedName>
        <fullName evidence="8">RagB/SusD family nutrient uptake outer membrane protein</fullName>
    </submittedName>
</protein>
<keyword evidence="4" id="KW-0472">Membrane</keyword>
<dbReference type="InterPro" id="IPR012944">
    <property type="entry name" value="SusD_RagB_dom"/>
</dbReference>
<evidence type="ECO:0000256" key="2">
    <source>
        <dbReference type="ARBA" id="ARBA00006275"/>
    </source>
</evidence>
<evidence type="ECO:0000259" key="7">
    <source>
        <dbReference type="Pfam" id="PF14322"/>
    </source>
</evidence>
<dbReference type="GO" id="GO:0009279">
    <property type="term" value="C:cell outer membrane"/>
    <property type="evidence" value="ECO:0007669"/>
    <property type="project" value="UniProtKB-SubCell"/>
</dbReference>
<keyword evidence="3" id="KW-0732">Signal</keyword>
<evidence type="ECO:0000256" key="3">
    <source>
        <dbReference type="ARBA" id="ARBA00022729"/>
    </source>
</evidence>
<accession>A0A399SS40</accession>
<evidence type="ECO:0000256" key="5">
    <source>
        <dbReference type="ARBA" id="ARBA00023237"/>
    </source>
</evidence>
<evidence type="ECO:0000313" key="9">
    <source>
        <dbReference type="Proteomes" id="UP000265926"/>
    </source>
</evidence>
<reference evidence="8 9" key="1">
    <citation type="submission" date="2018-08" db="EMBL/GenBank/DDBJ databases">
        <title>Pallidiluteibacterium maritimus gen. nov., sp. nov., isolated from coastal sediment.</title>
        <authorList>
            <person name="Zhou L.Y."/>
        </authorList>
    </citation>
    <scope>NUCLEOTIDE SEQUENCE [LARGE SCALE GENOMIC DNA]</scope>
    <source>
        <strain evidence="8 9">XSD2</strain>
    </source>
</reference>
<dbReference type="Pfam" id="PF07980">
    <property type="entry name" value="SusD_RagB"/>
    <property type="match status" value="1"/>
</dbReference>
<dbReference type="OrthoDB" id="1109873at2"/>
<dbReference type="SUPFAM" id="SSF48452">
    <property type="entry name" value="TPR-like"/>
    <property type="match status" value="1"/>
</dbReference>
<proteinExistence type="inferred from homology"/>
<dbReference type="CDD" id="cd08977">
    <property type="entry name" value="SusD"/>
    <property type="match status" value="1"/>
</dbReference>
<dbReference type="EMBL" id="QWGR01000020">
    <property type="protein sequence ID" value="RIJ45744.1"/>
    <property type="molecule type" value="Genomic_DNA"/>
</dbReference>
<dbReference type="InterPro" id="IPR033985">
    <property type="entry name" value="SusD-like_N"/>
</dbReference>
<evidence type="ECO:0000313" key="8">
    <source>
        <dbReference type="EMBL" id="RIJ45744.1"/>
    </source>
</evidence>
<keyword evidence="5" id="KW-0998">Cell outer membrane</keyword>
<dbReference type="AlphaFoldDB" id="A0A399SS40"/>
<dbReference type="Proteomes" id="UP000265926">
    <property type="component" value="Unassembled WGS sequence"/>
</dbReference>